<dbReference type="OrthoDB" id="313603at2157"/>
<keyword evidence="1" id="KW-1133">Transmembrane helix</keyword>
<dbReference type="RefSeq" id="WP_179922081.1">
    <property type="nucleotide sequence ID" value="NZ_CP058909.1"/>
</dbReference>
<keyword evidence="1" id="KW-0472">Membrane</keyword>
<name>A0A7D5P8C0_9EURY</name>
<sequence length="217" mass="22677">MTLGDALGLSDDRERLLTRGLQAALAALSAYGAATGDWGAAVNGASALAVTFLPALLRREYGYVMDPGIVLWIAVAVFLNALGFLGLYQRFQWYDEITHTVSGTLVAGVGYASFRAVEDHSEAVAAPPSVRAAFVVVFVLAAGVVWELLEFASELLAGALAAEAPLVVYGIDDIATDMVFNGVAGVLVALWGTDYVGGFAAFLRDRLAGGDDASAER</sequence>
<feature type="transmembrane region" description="Helical" evidence="1">
    <location>
        <begin position="97"/>
        <end position="117"/>
    </location>
</feature>
<evidence type="ECO:0000313" key="3">
    <source>
        <dbReference type="Proteomes" id="UP000509346"/>
    </source>
</evidence>
<dbReference type="InterPro" id="IPR014509">
    <property type="entry name" value="YjdF-like"/>
</dbReference>
<dbReference type="AlphaFoldDB" id="A0A7D5P8C0"/>
<feature type="transmembrane region" description="Helical" evidence="1">
    <location>
        <begin position="38"/>
        <end position="57"/>
    </location>
</feature>
<organism evidence="2 3">
    <name type="scientific">Halosimplex pelagicum</name>
    <dbReference type="NCBI Taxonomy" id="869886"/>
    <lineage>
        <taxon>Archaea</taxon>
        <taxon>Methanobacteriati</taxon>
        <taxon>Methanobacteriota</taxon>
        <taxon>Stenosarchaea group</taxon>
        <taxon>Halobacteria</taxon>
        <taxon>Halobacteriales</taxon>
        <taxon>Haloarculaceae</taxon>
        <taxon>Halosimplex</taxon>
    </lineage>
</organism>
<evidence type="ECO:0000313" key="2">
    <source>
        <dbReference type="EMBL" id="QLH81761.1"/>
    </source>
</evidence>
<evidence type="ECO:0008006" key="4">
    <source>
        <dbReference type="Google" id="ProtNLM"/>
    </source>
</evidence>
<keyword evidence="3" id="KW-1185">Reference proteome</keyword>
<gene>
    <name evidence="2" type="ORF">HZS54_09035</name>
</gene>
<feature type="transmembrane region" description="Helical" evidence="1">
    <location>
        <begin position="69"/>
        <end position="91"/>
    </location>
</feature>
<proteinExistence type="predicted"/>
<feature type="transmembrane region" description="Helical" evidence="1">
    <location>
        <begin position="129"/>
        <end position="149"/>
    </location>
</feature>
<dbReference type="Proteomes" id="UP000509346">
    <property type="component" value="Chromosome"/>
</dbReference>
<keyword evidence="1" id="KW-0812">Transmembrane</keyword>
<dbReference type="EMBL" id="CP058909">
    <property type="protein sequence ID" value="QLH81761.1"/>
    <property type="molecule type" value="Genomic_DNA"/>
</dbReference>
<evidence type="ECO:0000256" key="1">
    <source>
        <dbReference type="SAM" id="Phobius"/>
    </source>
</evidence>
<feature type="transmembrane region" description="Helical" evidence="1">
    <location>
        <begin position="178"/>
        <end position="203"/>
    </location>
</feature>
<dbReference type="GeneID" id="56082730"/>
<reference evidence="2 3" key="1">
    <citation type="submission" date="2020-07" db="EMBL/GenBank/DDBJ databases">
        <title>Halosimplex litoreum sp. nov. and Halosimplex rubrum sp. nov., isolated from different salt environments.</title>
        <authorList>
            <person name="Cui H."/>
        </authorList>
    </citation>
    <scope>NUCLEOTIDE SEQUENCE [LARGE SCALE GENOMIC DNA]</scope>
    <source>
        <strain evidence="2 3">R2</strain>
    </source>
</reference>
<protein>
    <recommendedName>
        <fullName evidence="4">DUF2238 domain-containing protein</fullName>
    </recommendedName>
</protein>
<accession>A0A7D5P8C0</accession>
<dbReference type="Pfam" id="PF09997">
    <property type="entry name" value="DUF2238"/>
    <property type="match status" value="1"/>
</dbReference>
<dbReference type="KEGG" id="hpel:HZS54_09035"/>